<dbReference type="Pfam" id="PF10979">
    <property type="entry name" value="DUF2786"/>
    <property type="match status" value="1"/>
</dbReference>
<feature type="compositionally biased region" description="Low complexity" evidence="1">
    <location>
        <begin position="234"/>
        <end position="246"/>
    </location>
</feature>
<evidence type="ECO:0000313" key="4">
    <source>
        <dbReference type="EMBL" id="CAB4658832.1"/>
    </source>
</evidence>
<protein>
    <submittedName>
        <fullName evidence="4">Unannotated protein</fullName>
    </submittedName>
</protein>
<evidence type="ECO:0000256" key="1">
    <source>
        <dbReference type="SAM" id="MobiDB-lite"/>
    </source>
</evidence>
<dbReference type="AlphaFoldDB" id="A0A6J6LB42"/>
<proteinExistence type="predicted"/>
<evidence type="ECO:0000259" key="2">
    <source>
        <dbReference type="Pfam" id="PF10979"/>
    </source>
</evidence>
<feature type="domain" description="DUF2786" evidence="2">
    <location>
        <begin position="3"/>
        <end position="39"/>
    </location>
</feature>
<dbReference type="InterPro" id="IPR024498">
    <property type="entry name" value="DUF2786"/>
</dbReference>
<dbReference type="EMBL" id="CAEZVB010000066">
    <property type="protein sequence ID" value="CAB4626284.1"/>
    <property type="molecule type" value="Genomic_DNA"/>
</dbReference>
<feature type="region of interest" description="Disordered" evidence="1">
    <location>
        <begin position="210"/>
        <end position="261"/>
    </location>
</feature>
<organism evidence="4">
    <name type="scientific">freshwater metagenome</name>
    <dbReference type="NCBI Taxonomy" id="449393"/>
    <lineage>
        <taxon>unclassified sequences</taxon>
        <taxon>metagenomes</taxon>
        <taxon>ecological metagenomes</taxon>
    </lineage>
</organism>
<name>A0A6J6LB42_9ZZZZ</name>
<reference evidence="4" key="1">
    <citation type="submission" date="2020-05" db="EMBL/GenBank/DDBJ databases">
        <authorList>
            <person name="Chiriac C."/>
            <person name="Salcher M."/>
            <person name="Ghai R."/>
            <person name="Kavagutti S V."/>
        </authorList>
    </citation>
    <scope>NUCLEOTIDE SEQUENCE</scope>
</reference>
<evidence type="ECO:0000313" key="3">
    <source>
        <dbReference type="EMBL" id="CAB4626284.1"/>
    </source>
</evidence>
<accession>A0A6J6LB42</accession>
<gene>
    <name evidence="3" type="ORF">UFOPK1908_01193</name>
    <name evidence="4" type="ORF">UFOPK2282_00406</name>
</gene>
<dbReference type="EMBL" id="CAEZWR010000032">
    <property type="protein sequence ID" value="CAB4658832.1"/>
    <property type="molecule type" value="Genomic_DNA"/>
</dbReference>
<sequence length="261" mass="28490">MPLERISALLAKAERTDNEHEADAYLMKAQALATAASIDLALAQAHIKKKEERITPEMRTITIGEKGKRANQHLIALFVAAAHANDAQVDIASNSTFVIAYGMPGDLDVVETLFTSLAVQMVSAGQRWVKSDTWRGETYMAVTRVRGRAVRNVKQHTAHTVRVAFYKAYIERITERLQEARASVVKEVQVQSSAGALVLRVKSQEVADFHRGESKARGSWHGYSGQMRSDRGTASRAGRNAANSARLGHQAGIAGKGELNA</sequence>